<sequence length="275" mass="31799">KMTVQEYTLFQKWQEVHRKYPTVETTTLYGTEKLLENPTQKQQIESVRKNIWIPESPEDYDKLEPVLEYTDDTTKRFNGKAVRTQQLSENWNTLRTFLSTMKNNSNIGRQLFFNVNDNRSGKHLGVICISGDFMDLTPRDSAIGWDRHSKTFGGMINHTAIGSSIVPTQPLGYSFTGGKLLAYLCLSDDVQKIWQEKYGDKLVGVTTTSLYGKAKANTLSQYDGLKYWKRMGFTMGSVTYEPQLKTKNLIKQWLKKNHTKKYFEWYEATRANGQP</sequence>
<organism evidence="1">
    <name type="scientific">marine metagenome</name>
    <dbReference type="NCBI Taxonomy" id="408172"/>
    <lineage>
        <taxon>unclassified sequences</taxon>
        <taxon>metagenomes</taxon>
        <taxon>ecological metagenomes</taxon>
    </lineage>
</organism>
<accession>A0A382WU04</accession>
<dbReference type="EMBL" id="UINC01162424">
    <property type="protein sequence ID" value="SVD62173.1"/>
    <property type="molecule type" value="Genomic_DNA"/>
</dbReference>
<reference evidence="1" key="1">
    <citation type="submission" date="2018-05" db="EMBL/GenBank/DDBJ databases">
        <authorList>
            <person name="Lanie J.A."/>
            <person name="Ng W.-L."/>
            <person name="Kazmierczak K.M."/>
            <person name="Andrzejewski T.M."/>
            <person name="Davidsen T.M."/>
            <person name="Wayne K.J."/>
            <person name="Tettelin H."/>
            <person name="Glass J.I."/>
            <person name="Rusch D."/>
            <person name="Podicherti R."/>
            <person name="Tsui H.-C.T."/>
            <person name="Winkler M.E."/>
        </authorList>
    </citation>
    <scope>NUCLEOTIDE SEQUENCE</scope>
</reference>
<name>A0A382WU04_9ZZZZ</name>
<protein>
    <submittedName>
        <fullName evidence="1">Uncharacterized protein</fullName>
    </submittedName>
</protein>
<gene>
    <name evidence="1" type="ORF">METZ01_LOCUS415027</name>
</gene>
<dbReference type="Pfam" id="PF14236">
    <property type="entry name" value="DruA"/>
    <property type="match status" value="1"/>
</dbReference>
<feature type="non-terminal residue" evidence="1">
    <location>
        <position position="1"/>
    </location>
</feature>
<proteinExistence type="predicted"/>
<feature type="non-terminal residue" evidence="1">
    <location>
        <position position="275"/>
    </location>
</feature>
<evidence type="ECO:0000313" key="1">
    <source>
        <dbReference type="EMBL" id="SVD62173.1"/>
    </source>
</evidence>
<dbReference type="AlphaFoldDB" id="A0A382WU04"/>
<dbReference type="InterPro" id="IPR025639">
    <property type="entry name" value="DruA"/>
</dbReference>